<proteinExistence type="predicted"/>
<feature type="domain" description="Gamma-glutamylcyclotransferase AIG2-like" evidence="1">
    <location>
        <begin position="16"/>
        <end position="139"/>
    </location>
</feature>
<dbReference type="Gene3D" id="3.10.490.10">
    <property type="entry name" value="Gamma-glutamyl cyclotransferase-like"/>
    <property type="match status" value="1"/>
</dbReference>
<dbReference type="EMBL" id="CAJNOM010000242">
    <property type="protein sequence ID" value="CAF1274503.1"/>
    <property type="molecule type" value="Genomic_DNA"/>
</dbReference>
<protein>
    <recommendedName>
        <fullName evidence="1">Gamma-glutamylcyclotransferase AIG2-like domain-containing protein</fullName>
    </recommendedName>
</protein>
<keyword evidence="4" id="KW-1185">Reference proteome</keyword>
<dbReference type="Pfam" id="PF06094">
    <property type="entry name" value="GGACT"/>
    <property type="match status" value="1"/>
</dbReference>
<dbReference type="EMBL" id="CAJNOI010000030">
    <property type="protein sequence ID" value="CAF0876670.1"/>
    <property type="molecule type" value="Genomic_DNA"/>
</dbReference>
<dbReference type="OrthoDB" id="9979546at2759"/>
<evidence type="ECO:0000313" key="3">
    <source>
        <dbReference type="EMBL" id="CAF1274503.1"/>
    </source>
</evidence>
<organism evidence="2 5">
    <name type="scientific">Adineta steineri</name>
    <dbReference type="NCBI Taxonomy" id="433720"/>
    <lineage>
        <taxon>Eukaryota</taxon>
        <taxon>Metazoa</taxon>
        <taxon>Spiralia</taxon>
        <taxon>Gnathifera</taxon>
        <taxon>Rotifera</taxon>
        <taxon>Eurotatoria</taxon>
        <taxon>Bdelloidea</taxon>
        <taxon>Adinetida</taxon>
        <taxon>Adinetidae</taxon>
        <taxon>Adineta</taxon>
    </lineage>
</organism>
<evidence type="ECO:0000313" key="2">
    <source>
        <dbReference type="EMBL" id="CAF0876670.1"/>
    </source>
</evidence>
<gene>
    <name evidence="2" type="ORF">BJG266_LOCUS9193</name>
    <name evidence="3" type="ORF">QVE165_LOCUS29783</name>
</gene>
<dbReference type="Proteomes" id="UP000663877">
    <property type="component" value="Unassembled WGS sequence"/>
</dbReference>
<accession>A0A813XUS8</accession>
<reference evidence="2" key="1">
    <citation type="submission" date="2021-02" db="EMBL/GenBank/DDBJ databases">
        <authorList>
            <person name="Nowell W R."/>
        </authorList>
    </citation>
    <scope>NUCLEOTIDE SEQUENCE</scope>
</reference>
<dbReference type="SUPFAM" id="SSF110857">
    <property type="entry name" value="Gamma-glutamyl cyclotransferase-like"/>
    <property type="match status" value="1"/>
</dbReference>
<sequence>MSTNIKATSDIQLLATYGTLRDDDNSGAAWTNDFVKDISGVVTGKLVGYRLFGHSVINYPFAIYTGDSNDSLVVRLLSWPSKEQFEERIQAADIIEGDEYERRAVEVIVNDEIKHAYIYISKLASLDNDWKSIPSGDWLQRHLI</sequence>
<dbReference type="InterPro" id="IPR036568">
    <property type="entry name" value="GGCT-like_sf"/>
</dbReference>
<evidence type="ECO:0000313" key="4">
    <source>
        <dbReference type="Proteomes" id="UP000663832"/>
    </source>
</evidence>
<dbReference type="InterPro" id="IPR009288">
    <property type="entry name" value="AIG2-like_dom"/>
</dbReference>
<evidence type="ECO:0000259" key="1">
    <source>
        <dbReference type="Pfam" id="PF06094"/>
    </source>
</evidence>
<dbReference type="CDD" id="cd06661">
    <property type="entry name" value="GGCT_like"/>
    <property type="match status" value="1"/>
</dbReference>
<dbReference type="Proteomes" id="UP000663832">
    <property type="component" value="Unassembled WGS sequence"/>
</dbReference>
<evidence type="ECO:0000313" key="5">
    <source>
        <dbReference type="Proteomes" id="UP000663877"/>
    </source>
</evidence>
<dbReference type="AlphaFoldDB" id="A0A813XUS8"/>
<name>A0A813XUS8_9BILA</name>
<dbReference type="InterPro" id="IPR013024">
    <property type="entry name" value="GGCT-like"/>
</dbReference>
<comment type="caution">
    <text evidence="2">The sequence shown here is derived from an EMBL/GenBank/DDBJ whole genome shotgun (WGS) entry which is preliminary data.</text>
</comment>